<dbReference type="PANTHER" id="PTHR43084:SF1">
    <property type="entry name" value="PERSULFIDE DIOXYGENASE ETHE1, MITOCHONDRIAL"/>
    <property type="match status" value="1"/>
</dbReference>
<keyword evidence="4" id="KW-1185">Reference proteome</keyword>
<dbReference type="GO" id="GO:0050313">
    <property type="term" value="F:sulfur dioxygenase activity"/>
    <property type="evidence" value="ECO:0007669"/>
    <property type="project" value="InterPro"/>
</dbReference>
<dbReference type="InterPro" id="IPR044528">
    <property type="entry name" value="POD-like_MBL-fold"/>
</dbReference>
<dbReference type="OrthoDB" id="449487at2759"/>
<keyword evidence="1" id="KW-0479">Metal-binding</keyword>
<accession>A0A9P9IVC5</accession>
<dbReference type="Pfam" id="PF00753">
    <property type="entry name" value="Lactamase_B"/>
    <property type="match status" value="1"/>
</dbReference>
<dbReference type="InterPro" id="IPR036866">
    <property type="entry name" value="RibonucZ/Hydroxyglut_hydro"/>
</dbReference>
<dbReference type="InterPro" id="IPR051682">
    <property type="entry name" value="Mito_Persulfide_Diox"/>
</dbReference>
<dbReference type="AlphaFoldDB" id="A0A9P9IVC5"/>
<dbReference type="EMBL" id="JAGMUU010000016">
    <property type="protein sequence ID" value="KAH7136908.1"/>
    <property type="molecule type" value="Genomic_DNA"/>
</dbReference>
<name>A0A9P9IVC5_9HYPO</name>
<protein>
    <submittedName>
        <fullName evidence="3">Beta-lactamase-like protein</fullName>
    </submittedName>
</protein>
<dbReference type="GO" id="GO:0006749">
    <property type="term" value="P:glutathione metabolic process"/>
    <property type="evidence" value="ECO:0007669"/>
    <property type="project" value="InterPro"/>
</dbReference>
<dbReference type="Proteomes" id="UP000717696">
    <property type="component" value="Unassembled WGS sequence"/>
</dbReference>
<evidence type="ECO:0000256" key="1">
    <source>
        <dbReference type="ARBA" id="ARBA00022723"/>
    </source>
</evidence>
<feature type="domain" description="Metallo-beta-lactamase" evidence="2">
    <location>
        <begin position="16"/>
        <end position="210"/>
    </location>
</feature>
<gene>
    <name evidence="3" type="ORF">B0J13DRAFT_609737</name>
</gene>
<dbReference type="PANTHER" id="PTHR43084">
    <property type="entry name" value="PERSULFIDE DIOXYGENASE ETHE1"/>
    <property type="match status" value="1"/>
</dbReference>
<reference evidence="3" key="1">
    <citation type="journal article" date="2021" name="Nat. Commun.">
        <title>Genetic determinants of endophytism in the Arabidopsis root mycobiome.</title>
        <authorList>
            <person name="Mesny F."/>
            <person name="Miyauchi S."/>
            <person name="Thiergart T."/>
            <person name="Pickel B."/>
            <person name="Atanasova L."/>
            <person name="Karlsson M."/>
            <person name="Huettel B."/>
            <person name="Barry K.W."/>
            <person name="Haridas S."/>
            <person name="Chen C."/>
            <person name="Bauer D."/>
            <person name="Andreopoulos W."/>
            <person name="Pangilinan J."/>
            <person name="LaButti K."/>
            <person name="Riley R."/>
            <person name="Lipzen A."/>
            <person name="Clum A."/>
            <person name="Drula E."/>
            <person name="Henrissat B."/>
            <person name="Kohler A."/>
            <person name="Grigoriev I.V."/>
            <person name="Martin F.M."/>
            <person name="Hacquard S."/>
        </authorList>
    </citation>
    <scope>NUCLEOTIDE SEQUENCE</scope>
    <source>
        <strain evidence="3">MPI-CAGE-AT-0021</strain>
    </source>
</reference>
<dbReference type="FunFam" id="3.60.15.10:FF:000033">
    <property type="entry name" value="MBL fold metallo-hydrolase"/>
    <property type="match status" value="1"/>
</dbReference>
<dbReference type="GO" id="GO:0070813">
    <property type="term" value="P:hydrogen sulfide metabolic process"/>
    <property type="evidence" value="ECO:0007669"/>
    <property type="project" value="TreeGrafter"/>
</dbReference>
<sequence length="298" mass="33324">MSAEAIIHDIFEPKTSTWQYIVADPKTKHAVIIDPVLDFDPVKNTLTTESADHLLSVAKENNLVVVRILETHVHADHITSSNYLQLKLSAFQDLRPDICIGKRVEQTQDHFGRRYGIPESEYKDAFDQLLDDDETFCIGDLEAKAIHLPGHTPDHLGYIIGENVFCGDSLFNPDVGSARCDFPGGDASTLYASVRKMLSLPQNFKIWTGHDYPPGGADGRTEPLAATTVSEQNKTNKHLKDEVLEQEFVQWRTQRDANLATPRLLHQSLQLNIRAGKMPAKSASGDMLLHLPIHPAWE</sequence>
<dbReference type="InterPro" id="IPR001279">
    <property type="entry name" value="Metallo-B-lactamas"/>
</dbReference>
<dbReference type="Gene3D" id="3.60.15.10">
    <property type="entry name" value="Ribonuclease Z/Hydroxyacylglutathione hydrolase-like"/>
    <property type="match status" value="1"/>
</dbReference>
<evidence type="ECO:0000313" key="3">
    <source>
        <dbReference type="EMBL" id="KAH7136908.1"/>
    </source>
</evidence>
<organism evidence="3 4">
    <name type="scientific">Dactylonectria estremocensis</name>
    <dbReference type="NCBI Taxonomy" id="1079267"/>
    <lineage>
        <taxon>Eukaryota</taxon>
        <taxon>Fungi</taxon>
        <taxon>Dikarya</taxon>
        <taxon>Ascomycota</taxon>
        <taxon>Pezizomycotina</taxon>
        <taxon>Sordariomycetes</taxon>
        <taxon>Hypocreomycetidae</taxon>
        <taxon>Hypocreales</taxon>
        <taxon>Nectriaceae</taxon>
        <taxon>Dactylonectria</taxon>
    </lineage>
</organism>
<dbReference type="GO" id="GO:0046872">
    <property type="term" value="F:metal ion binding"/>
    <property type="evidence" value="ECO:0007669"/>
    <property type="project" value="UniProtKB-KW"/>
</dbReference>
<evidence type="ECO:0000259" key="2">
    <source>
        <dbReference type="SMART" id="SM00849"/>
    </source>
</evidence>
<dbReference type="CDD" id="cd07724">
    <property type="entry name" value="POD-like_MBL-fold"/>
    <property type="match status" value="1"/>
</dbReference>
<proteinExistence type="predicted"/>
<dbReference type="SMART" id="SM00849">
    <property type="entry name" value="Lactamase_B"/>
    <property type="match status" value="1"/>
</dbReference>
<dbReference type="SUPFAM" id="SSF56281">
    <property type="entry name" value="Metallo-hydrolase/oxidoreductase"/>
    <property type="match status" value="1"/>
</dbReference>
<comment type="caution">
    <text evidence="3">The sequence shown here is derived from an EMBL/GenBank/DDBJ whole genome shotgun (WGS) entry which is preliminary data.</text>
</comment>
<evidence type="ECO:0000313" key="4">
    <source>
        <dbReference type="Proteomes" id="UP000717696"/>
    </source>
</evidence>